<protein>
    <recommendedName>
        <fullName evidence="2">GCF C-terminal domain-containing protein</fullName>
    </recommendedName>
</protein>
<feature type="region of interest" description="Disordered" evidence="1">
    <location>
        <begin position="475"/>
        <end position="497"/>
    </location>
</feature>
<feature type="region of interest" description="Disordered" evidence="1">
    <location>
        <begin position="265"/>
        <end position="295"/>
    </location>
</feature>
<feature type="region of interest" description="Disordered" evidence="1">
    <location>
        <begin position="57"/>
        <end position="98"/>
    </location>
</feature>
<reference evidence="3" key="1">
    <citation type="submission" date="2022-08" db="EMBL/GenBank/DDBJ databases">
        <title>A Global Phylogenomic Analysis of the Shiitake Genus Lentinula.</title>
        <authorList>
            <consortium name="DOE Joint Genome Institute"/>
            <person name="Sierra-Patev S."/>
            <person name="Min B."/>
            <person name="Naranjo-Ortiz M."/>
            <person name="Looney B."/>
            <person name="Konkel Z."/>
            <person name="Slot J.C."/>
            <person name="Sakamoto Y."/>
            <person name="Steenwyk J.L."/>
            <person name="Rokas A."/>
            <person name="Carro J."/>
            <person name="Camarero S."/>
            <person name="Ferreira P."/>
            <person name="Molpeceres G."/>
            <person name="Ruiz-Duenas F.J."/>
            <person name="Serrano A."/>
            <person name="Henrissat B."/>
            <person name="Drula E."/>
            <person name="Hughes K.W."/>
            <person name="Mata J.L."/>
            <person name="Ishikawa N.K."/>
            <person name="Vargas-Isla R."/>
            <person name="Ushijima S."/>
            <person name="Smith C.A."/>
            <person name="Ahrendt S."/>
            <person name="Andreopoulos W."/>
            <person name="He G."/>
            <person name="Labutti K."/>
            <person name="Lipzen A."/>
            <person name="Ng V."/>
            <person name="Riley R."/>
            <person name="Sandor L."/>
            <person name="Barry K."/>
            <person name="Martinez A.T."/>
            <person name="Xiao Y."/>
            <person name="Gibbons J.G."/>
            <person name="Terashima K."/>
            <person name="Grigoriev I.V."/>
            <person name="Hibbett D.S."/>
        </authorList>
    </citation>
    <scope>NUCLEOTIDE SEQUENCE</scope>
    <source>
        <strain evidence="3">RHP3577 ss4</strain>
    </source>
</reference>
<dbReference type="InterPro" id="IPR022783">
    <property type="entry name" value="GCFC_dom"/>
</dbReference>
<proteinExistence type="predicted"/>
<feature type="compositionally biased region" description="Basic and acidic residues" evidence="1">
    <location>
        <begin position="268"/>
        <end position="291"/>
    </location>
</feature>
<feature type="compositionally biased region" description="Acidic residues" evidence="1">
    <location>
        <begin position="155"/>
        <end position="185"/>
    </location>
</feature>
<comment type="caution">
    <text evidence="3">The sequence shown here is derived from an EMBL/GenBank/DDBJ whole genome shotgun (WGS) entry which is preliminary data.</text>
</comment>
<feature type="region of interest" description="Disordered" evidence="1">
    <location>
        <begin position="139"/>
        <end position="220"/>
    </location>
</feature>
<feature type="compositionally biased region" description="Basic and acidic residues" evidence="1">
    <location>
        <begin position="139"/>
        <end position="154"/>
    </location>
</feature>
<evidence type="ECO:0000313" key="4">
    <source>
        <dbReference type="Proteomes" id="UP001150217"/>
    </source>
</evidence>
<dbReference type="Pfam" id="PF07842">
    <property type="entry name" value="GCFC"/>
    <property type="match status" value="1"/>
</dbReference>
<gene>
    <name evidence="3" type="ORF">C8R41DRAFT_867215</name>
</gene>
<feature type="compositionally biased region" description="Basic and acidic residues" evidence="1">
    <location>
        <begin position="186"/>
        <end position="197"/>
    </location>
</feature>
<evidence type="ECO:0000256" key="1">
    <source>
        <dbReference type="SAM" id="MobiDB-lite"/>
    </source>
</evidence>
<feature type="domain" description="GCF C-terminal" evidence="2">
    <location>
        <begin position="365"/>
        <end position="438"/>
    </location>
</feature>
<evidence type="ECO:0000313" key="3">
    <source>
        <dbReference type="EMBL" id="KAJ4492530.1"/>
    </source>
</evidence>
<dbReference type="Proteomes" id="UP001150217">
    <property type="component" value="Unassembled WGS sequence"/>
</dbReference>
<name>A0ABQ8VKZ8_9AGAR</name>
<keyword evidence="4" id="KW-1185">Reference proteome</keyword>
<dbReference type="PANTHER" id="PTHR23329:SF1">
    <property type="entry name" value="TUFTELIN-INTERACTING PROTEIN 11"/>
    <property type="match status" value="1"/>
</dbReference>
<dbReference type="EMBL" id="JANVFT010000037">
    <property type="protein sequence ID" value="KAJ4492530.1"/>
    <property type="molecule type" value="Genomic_DNA"/>
</dbReference>
<evidence type="ECO:0000259" key="2">
    <source>
        <dbReference type="Pfam" id="PF07842"/>
    </source>
</evidence>
<feature type="compositionally biased region" description="Acidic residues" evidence="1">
    <location>
        <begin position="78"/>
        <end position="95"/>
    </location>
</feature>
<sequence>MPEHEEEIIRLLLTLMPTTLHVFMEAEAGKSPEYSIQNPAIEPGSAKATRRLSEDTLQVKDSDSVLSPPHGTTKPNLEYDDDSDSYNGSEAEDLPMNESAVREECELFENSFQRKRRRRKHCMEYLPKILMKKLVEEVGNQRRAREETESNIGKDEEEDENEHAEEEESSEGEGEGAEDSSDNDSDPCRRPSPRIREEDDDEDNPIAATSISGIGSDRKTGIDSMSTVCPAASLSHAEQTHFAKLSGSFGARMLEKARQRGVVVSNDEDPKIRKAKKKEREVKEKKAEAWRKPGKANTKIQHKTYEEIYSLRPIIDATGAVPREVSSLADVSISSWTPTMDSTRIPKVRHNFRLIAESCKTDLNVFYRQTSEFEPELDRYRLHEVVVGAITPLVRRIVAQWQPMEDPWVFISTFRNWRRALRFNVEDETLPETQVDIYGTKTVPINQAIELGPDAPSQLPKPDYRAEQAQHALTNSPYSRLSNNGDRAKTNASSSFRPSARTQEITFRSIVKEYTASRDHLFTAAGRAHEKSRMPLFRITPSMDGKGVCWCTYWMMRLWAALEGAGGPAEEYRAISLDEVVLRSTKG</sequence>
<accession>A0ABQ8VKZ8</accession>
<organism evidence="3 4">
    <name type="scientific">Lentinula lateritia</name>
    <dbReference type="NCBI Taxonomy" id="40482"/>
    <lineage>
        <taxon>Eukaryota</taxon>
        <taxon>Fungi</taxon>
        <taxon>Dikarya</taxon>
        <taxon>Basidiomycota</taxon>
        <taxon>Agaricomycotina</taxon>
        <taxon>Agaricomycetes</taxon>
        <taxon>Agaricomycetidae</taxon>
        <taxon>Agaricales</taxon>
        <taxon>Marasmiineae</taxon>
        <taxon>Omphalotaceae</taxon>
        <taxon>Lentinula</taxon>
    </lineage>
</organism>
<dbReference type="InterPro" id="IPR045211">
    <property type="entry name" value="TFP11/STIP/Ntr1"/>
</dbReference>
<dbReference type="PANTHER" id="PTHR23329">
    <property type="entry name" value="TUFTELIN-INTERACTING PROTEIN 11-RELATED"/>
    <property type="match status" value="1"/>
</dbReference>